<sequence length="146" mass="16782">MEIKAIQATDELWNQAIQYANNCSWKAGPFLAKKMLNNDFSDWERVFIAVEGVNLMGYCSLVETDCIPDVSYTPYISHVFVGEEYRGKRISEHMIKAALAYAKNIGFSKVYLVSGEKGLYEKYGFTKIDDKKDYWGNEEQIFCINT</sequence>
<reference evidence="2" key="1">
    <citation type="submission" date="2020-12" db="EMBL/GenBank/DDBJ databases">
        <title>M. sibirica DSM 26468T genome.</title>
        <authorList>
            <person name="Thieme N."/>
            <person name="Rettenmaier R."/>
            <person name="Zverlov V."/>
            <person name="Liebl W."/>
        </authorList>
    </citation>
    <scope>NUCLEOTIDE SEQUENCE</scope>
    <source>
        <strain evidence="2">DSM 26468</strain>
    </source>
</reference>
<protein>
    <submittedName>
        <fullName evidence="2">GNAT family N-acetyltransferase</fullName>
    </submittedName>
</protein>
<dbReference type="GO" id="GO:0016747">
    <property type="term" value="F:acyltransferase activity, transferring groups other than amino-acyl groups"/>
    <property type="evidence" value="ECO:0007669"/>
    <property type="project" value="InterPro"/>
</dbReference>
<dbReference type="EMBL" id="JAEAGR010000007">
    <property type="protein sequence ID" value="MBH1940906.1"/>
    <property type="molecule type" value="Genomic_DNA"/>
</dbReference>
<evidence type="ECO:0000259" key="1">
    <source>
        <dbReference type="PROSITE" id="PS51186"/>
    </source>
</evidence>
<accession>A0A8J7H733</accession>
<evidence type="ECO:0000313" key="3">
    <source>
        <dbReference type="Proteomes" id="UP000623269"/>
    </source>
</evidence>
<dbReference type="Gene3D" id="3.40.630.30">
    <property type="match status" value="1"/>
</dbReference>
<dbReference type="InterPro" id="IPR016181">
    <property type="entry name" value="Acyl_CoA_acyltransferase"/>
</dbReference>
<dbReference type="CDD" id="cd04301">
    <property type="entry name" value="NAT_SF"/>
    <property type="match status" value="1"/>
</dbReference>
<organism evidence="2 3">
    <name type="scientific">Mobilitalea sibirica</name>
    <dbReference type="NCBI Taxonomy" id="1462919"/>
    <lineage>
        <taxon>Bacteria</taxon>
        <taxon>Bacillati</taxon>
        <taxon>Bacillota</taxon>
        <taxon>Clostridia</taxon>
        <taxon>Lachnospirales</taxon>
        <taxon>Lachnospiraceae</taxon>
        <taxon>Mobilitalea</taxon>
    </lineage>
</organism>
<dbReference type="AlphaFoldDB" id="A0A8J7H733"/>
<gene>
    <name evidence="2" type="ORF">I5677_08390</name>
</gene>
<name>A0A8J7H733_9FIRM</name>
<dbReference type="InterPro" id="IPR000182">
    <property type="entry name" value="GNAT_dom"/>
</dbReference>
<feature type="domain" description="N-acetyltransferase" evidence="1">
    <location>
        <begin position="1"/>
        <end position="144"/>
    </location>
</feature>
<dbReference type="RefSeq" id="WP_197661130.1">
    <property type="nucleotide sequence ID" value="NZ_JAEAGR010000007.1"/>
</dbReference>
<comment type="caution">
    <text evidence="2">The sequence shown here is derived from an EMBL/GenBank/DDBJ whole genome shotgun (WGS) entry which is preliminary data.</text>
</comment>
<dbReference type="Pfam" id="PF00583">
    <property type="entry name" value="Acetyltransf_1"/>
    <property type="match status" value="1"/>
</dbReference>
<evidence type="ECO:0000313" key="2">
    <source>
        <dbReference type="EMBL" id="MBH1940906.1"/>
    </source>
</evidence>
<dbReference type="SUPFAM" id="SSF55729">
    <property type="entry name" value="Acyl-CoA N-acyltransferases (Nat)"/>
    <property type="match status" value="1"/>
</dbReference>
<proteinExistence type="predicted"/>
<keyword evidence="3" id="KW-1185">Reference proteome</keyword>
<dbReference type="Proteomes" id="UP000623269">
    <property type="component" value="Unassembled WGS sequence"/>
</dbReference>
<dbReference type="PROSITE" id="PS51186">
    <property type="entry name" value="GNAT"/>
    <property type="match status" value="1"/>
</dbReference>